<comment type="caution">
    <text evidence="7">The sequence shown here is derived from an EMBL/GenBank/DDBJ whole genome shotgun (WGS) entry which is preliminary data.</text>
</comment>
<evidence type="ECO:0000256" key="3">
    <source>
        <dbReference type="ARBA" id="ARBA00022692"/>
    </source>
</evidence>
<dbReference type="GO" id="GO:0000329">
    <property type="term" value="C:fungal-type vacuole membrane"/>
    <property type="evidence" value="ECO:0007669"/>
    <property type="project" value="TreeGrafter"/>
</dbReference>
<feature type="transmembrane region" description="Helical" evidence="6">
    <location>
        <begin position="212"/>
        <end position="231"/>
    </location>
</feature>
<evidence type="ECO:0000256" key="6">
    <source>
        <dbReference type="RuleBase" id="RU365102"/>
    </source>
</evidence>
<feature type="transmembrane region" description="Helical" evidence="6">
    <location>
        <begin position="36"/>
        <end position="61"/>
    </location>
</feature>
<dbReference type="Pfam" id="PF01169">
    <property type="entry name" value="GDT1"/>
    <property type="match status" value="2"/>
</dbReference>
<reference evidence="7" key="1">
    <citation type="submission" date="2022-07" db="EMBL/GenBank/DDBJ databases">
        <title>Phylogenomic reconstructions and comparative analyses of Kickxellomycotina fungi.</title>
        <authorList>
            <person name="Reynolds N.K."/>
            <person name="Stajich J.E."/>
            <person name="Barry K."/>
            <person name="Grigoriev I.V."/>
            <person name="Crous P."/>
            <person name="Smith M.E."/>
        </authorList>
    </citation>
    <scope>NUCLEOTIDE SEQUENCE</scope>
    <source>
        <strain evidence="7">NBRC 105414</strain>
    </source>
</reference>
<dbReference type="OrthoDB" id="442680at2759"/>
<feature type="transmembrane region" description="Helical" evidence="6">
    <location>
        <begin position="284"/>
        <end position="301"/>
    </location>
</feature>
<dbReference type="GO" id="GO:0005794">
    <property type="term" value="C:Golgi apparatus"/>
    <property type="evidence" value="ECO:0007669"/>
    <property type="project" value="TreeGrafter"/>
</dbReference>
<dbReference type="GO" id="GO:0015085">
    <property type="term" value="F:calcium ion transmembrane transporter activity"/>
    <property type="evidence" value="ECO:0007669"/>
    <property type="project" value="TreeGrafter"/>
</dbReference>
<name>A0A9W8H4F9_9FUNG</name>
<gene>
    <name evidence="7" type="primary">GDT1</name>
    <name evidence="7" type="ORF">H4R18_005672</name>
</gene>
<accession>A0A9W8H4F9</accession>
<dbReference type="PROSITE" id="PS01214">
    <property type="entry name" value="UPF0016"/>
    <property type="match status" value="1"/>
</dbReference>
<proteinExistence type="inferred from homology"/>
<organism evidence="7 8">
    <name type="scientific">Coemansia javaensis</name>
    <dbReference type="NCBI Taxonomy" id="2761396"/>
    <lineage>
        <taxon>Eukaryota</taxon>
        <taxon>Fungi</taxon>
        <taxon>Fungi incertae sedis</taxon>
        <taxon>Zoopagomycota</taxon>
        <taxon>Kickxellomycotina</taxon>
        <taxon>Kickxellomycetes</taxon>
        <taxon>Kickxellales</taxon>
        <taxon>Kickxellaceae</taxon>
        <taxon>Coemansia</taxon>
    </lineage>
</organism>
<dbReference type="EMBL" id="JANBUL010000362">
    <property type="protein sequence ID" value="KAJ2776434.1"/>
    <property type="molecule type" value="Genomic_DNA"/>
</dbReference>
<dbReference type="InterPro" id="IPR049555">
    <property type="entry name" value="GDT1-like_CS"/>
</dbReference>
<feature type="transmembrane region" description="Helical" evidence="6">
    <location>
        <begin position="97"/>
        <end position="116"/>
    </location>
</feature>
<dbReference type="GO" id="GO:0005384">
    <property type="term" value="F:manganese ion transmembrane transporter activity"/>
    <property type="evidence" value="ECO:0007669"/>
    <property type="project" value="TreeGrafter"/>
</dbReference>
<evidence type="ECO:0000313" key="8">
    <source>
        <dbReference type="Proteomes" id="UP001140217"/>
    </source>
</evidence>
<evidence type="ECO:0000256" key="2">
    <source>
        <dbReference type="ARBA" id="ARBA00009190"/>
    </source>
</evidence>
<keyword evidence="5 6" id="KW-0472">Membrane</keyword>
<sequence length="311" mass="31591">MALFPGPATTEAFAATDGGGAMAATALGLGGQSDSLVASILMIFVSEIGDKTFLIAAILAMSNPRSTIFIAACSALWLMSILSAFLGHAVVTFIPMSWVSLAAAAMFLVFGVRLLLEARGMDGSEIAKEMHSVESELSEKDEARRQLALESGVPAAEKGAPAAAAAAAAAGEEDFSVNVGSHPDDADGGAAIAAPARAAPAAGSTLDSLKNLLGLLLSPIFVETFVLVFLAEWGDRSQLATIALGAARNVYGVAAGTILGHTCCTGLAVMGGRLLASRISVKKVTYAGGALFIVFALAYTYEVMCPAESAA</sequence>
<comment type="subcellular location">
    <subcellularLocation>
        <location evidence="1 6">Membrane</location>
        <topology evidence="1 6">Multi-pass membrane protein</topology>
    </subcellularLocation>
</comment>
<keyword evidence="3 6" id="KW-0812">Transmembrane</keyword>
<dbReference type="GO" id="GO:0032468">
    <property type="term" value="P:Golgi calcium ion homeostasis"/>
    <property type="evidence" value="ECO:0007669"/>
    <property type="project" value="TreeGrafter"/>
</dbReference>
<feature type="transmembrane region" description="Helical" evidence="6">
    <location>
        <begin position="68"/>
        <end position="91"/>
    </location>
</feature>
<evidence type="ECO:0000256" key="5">
    <source>
        <dbReference type="ARBA" id="ARBA00023136"/>
    </source>
</evidence>
<keyword evidence="4 6" id="KW-1133">Transmembrane helix</keyword>
<evidence type="ECO:0000256" key="4">
    <source>
        <dbReference type="ARBA" id="ARBA00022989"/>
    </source>
</evidence>
<keyword evidence="8" id="KW-1185">Reference proteome</keyword>
<dbReference type="AlphaFoldDB" id="A0A9W8H4F9"/>
<feature type="transmembrane region" description="Helical" evidence="6">
    <location>
        <begin position="251"/>
        <end position="272"/>
    </location>
</feature>
<dbReference type="Proteomes" id="UP001140217">
    <property type="component" value="Unassembled WGS sequence"/>
</dbReference>
<protein>
    <recommendedName>
        <fullName evidence="6">GDT1 family protein</fullName>
    </recommendedName>
</protein>
<evidence type="ECO:0000256" key="1">
    <source>
        <dbReference type="ARBA" id="ARBA00004141"/>
    </source>
</evidence>
<comment type="similarity">
    <text evidence="2 6">Belongs to the GDT1 family.</text>
</comment>
<dbReference type="PANTHER" id="PTHR12608:SF1">
    <property type="entry name" value="TRANSMEMBRANE PROTEIN 165"/>
    <property type="match status" value="1"/>
</dbReference>
<dbReference type="InterPro" id="IPR001727">
    <property type="entry name" value="GDT1-like"/>
</dbReference>
<dbReference type="PANTHER" id="PTHR12608">
    <property type="entry name" value="TRANSMEMBRANE PROTEIN HTP-1 RELATED"/>
    <property type="match status" value="1"/>
</dbReference>
<evidence type="ECO:0000313" key="7">
    <source>
        <dbReference type="EMBL" id="KAJ2776434.1"/>
    </source>
</evidence>
<dbReference type="GO" id="GO:0032472">
    <property type="term" value="P:Golgi calcium ion transport"/>
    <property type="evidence" value="ECO:0007669"/>
    <property type="project" value="TreeGrafter"/>
</dbReference>